<protein>
    <submittedName>
        <fullName evidence="1">RNA-directed DNA polymerase, eukaryota</fullName>
    </submittedName>
</protein>
<comment type="caution">
    <text evidence="1">The sequence shown here is derived from an EMBL/GenBank/DDBJ whole genome shotgun (WGS) entry which is preliminary data.</text>
</comment>
<reference evidence="1" key="1">
    <citation type="journal article" date="2019" name="Sci. Rep.">
        <title>Draft genome of Tanacetum cinerariifolium, the natural source of mosquito coil.</title>
        <authorList>
            <person name="Yamashiro T."/>
            <person name="Shiraishi A."/>
            <person name="Satake H."/>
            <person name="Nakayama K."/>
        </authorList>
    </citation>
    <scope>NUCLEOTIDE SEQUENCE</scope>
</reference>
<dbReference type="AlphaFoldDB" id="A0A6L2M875"/>
<gene>
    <name evidence="1" type="ORF">Tci_041405</name>
</gene>
<accession>A0A6L2M875</accession>
<keyword evidence="1" id="KW-0695">RNA-directed DNA polymerase</keyword>
<dbReference type="GO" id="GO:0003964">
    <property type="term" value="F:RNA-directed DNA polymerase activity"/>
    <property type="evidence" value="ECO:0007669"/>
    <property type="project" value="UniProtKB-KW"/>
</dbReference>
<dbReference type="EMBL" id="BKCJ010005931">
    <property type="protein sequence ID" value="GEU69427.1"/>
    <property type="molecule type" value="Genomic_DNA"/>
</dbReference>
<name>A0A6L2M875_TANCI</name>
<organism evidence="1">
    <name type="scientific">Tanacetum cinerariifolium</name>
    <name type="common">Dalmatian daisy</name>
    <name type="synonym">Chrysanthemum cinerariifolium</name>
    <dbReference type="NCBI Taxonomy" id="118510"/>
    <lineage>
        <taxon>Eukaryota</taxon>
        <taxon>Viridiplantae</taxon>
        <taxon>Streptophyta</taxon>
        <taxon>Embryophyta</taxon>
        <taxon>Tracheophyta</taxon>
        <taxon>Spermatophyta</taxon>
        <taxon>Magnoliopsida</taxon>
        <taxon>eudicotyledons</taxon>
        <taxon>Gunneridae</taxon>
        <taxon>Pentapetalae</taxon>
        <taxon>asterids</taxon>
        <taxon>campanulids</taxon>
        <taxon>Asterales</taxon>
        <taxon>Asteraceae</taxon>
        <taxon>Asteroideae</taxon>
        <taxon>Anthemideae</taxon>
        <taxon>Anthemidinae</taxon>
        <taxon>Tanacetum</taxon>
    </lineage>
</organism>
<sequence length="209" mass="24106">MAAGRGSGLINGWGIGLSKIRPVRTGVEGQQLVDITSLLTSVLLSLACDRWVCDISGDGEFRVKEVRSLIDNLFLPCFPKATRWVRYVPIKIKVFAWRARRDFLPTRSNLVRRGIALDSPDLSSFSEWYSWFSSVRLSSKVKDILEGVFYIAWWSVWGFRNRTIFNDSPTRRSVLFDDIVSLSFNWCSSRCNWAFSWDMWLKNPHLISL</sequence>
<evidence type="ECO:0000313" key="1">
    <source>
        <dbReference type="EMBL" id="GEU69427.1"/>
    </source>
</evidence>
<keyword evidence="1" id="KW-0808">Transferase</keyword>
<proteinExistence type="predicted"/>
<keyword evidence="1" id="KW-0548">Nucleotidyltransferase</keyword>